<dbReference type="NCBIfam" id="NF002469">
    <property type="entry name" value="PRK01712.1"/>
    <property type="match status" value="1"/>
</dbReference>
<dbReference type="STRING" id="45065.Lgee_0738"/>
<dbReference type="GO" id="GO:0045947">
    <property type="term" value="P:negative regulation of translational initiation"/>
    <property type="evidence" value="ECO:0007669"/>
    <property type="project" value="UniProtKB-UniRule"/>
</dbReference>
<dbReference type="PATRIC" id="fig|45065.4.peg.788"/>
<reference evidence="2 3" key="1">
    <citation type="submission" date="2015-11" db="EMBL/GenBank/DDBJ databases">
        <title>Genomic analysis of 38 Legionella species identifies large and diverse effector repertoires.</title>
        <authorList>
            <person name="Burstein D."/>
            <person name="Amaro F."/>
            <person name="Zusman T."/>
            <person name="Lifshitz Z."/>
            <person name="Cohen O."/>
            <person name="Gilbert J.A."/>
            <person name="Pupko T."/>
            <person name="Shuman H.A."/>
            <person name="Segal G."/>
        </authorList>
    </citation>
    <scope>NUCLEOTIDE SEQUENCE [LARGE SCALE GENOMIC DNA]</scope>
    <source>
        <strain evidence="2 3">ATCC 49504</strain>
    </source>
</reference>
<dbReference type="NCBIfam" id="TIGR00202">
    <property type="entry name" value="csrA"/>
    <property type="match status" value="1"/>
</dbReference>
<dbReference type="SUPFAM" id="SSF117130">
    <property type="entry name" value="CsrA-like"/>
    <property type="match status" value="1"/>
</dbReference>
<comment type="subunit">
    <text evidence="1">Homodimer; the beta-strands of each monomer intercalate to form a hydrophobic core, while the alpha-helices form wings that extend away from the core.</text>
</comment>
<dbReference type="InterPro" id="IPR003751">
    <property type="entry name" value="CsrA"/>
</dbReference>
<dbReference type="Pfam" id="PF02599">
    <property type="entry name" value="CsrA"/>
    <property type="match status" value="1"/>
</dbReference>
<organism evidence="2 3">
    <name type="scientific">Legionella geestiana</name>
    <dbReference type="NCBI Taxonomy" id="45065"/>
    <lineage>
        <taxon>Bacteria</taxon>
        <taxon>Pseudomonadati</taxon>
        <taxon>Pseudomonadota</taxon>
        <taxon>Gammaproteobacteria</taxon>
        <taxon>Legionellales</taxon>
        <taxon>Legionellaceae</taxon>
        <taxon>Legionella</taxon>
    </lineage>
</organism>
<dbReference type="GO" id="GO:0048027">
    <property type="term" value="F:mRNA 5'-UTR binding"/>
    <property type="evidence" value="ECO:0007669"/>
    <property type="project" value="UniProtKB-UniRule"/>
</dbReference>
<dbReference type="OrthoDB" id="9809061at2"/>
<dbReference type="PANTHER" id="PTHR34984">
    <property type="entry name" value="CARBON STORAGE REGULATOR"/>
    <property type="match status" value="1"/>
</dbReference>
<dbReference type="EMBL" id="LNYC01000021">
    <property type="protein sequence ID" value="KTD02113.1"/>
    <property type="molecule type" value="Genomic_DNA"/>
</dbReference>
<accession>A0A0W0U302</accession>
<dbReference type="InterPro" id="IPR036107">
    <property type="entry name" value="CsrA_sf"/>
</dbReference>
<keyword evidence="1" id="KW-0010">Activator</keyword>
<keyword evidence="3" id="KW-1185">Reference proteome</keyword>
<evidence type="ECO:0000256" key="1">
    <source>
        <dbReference type="HAMAP-Rule" id="MF_00167"/>
    </source>
</evidence>
<dbReference type="HAMAP" id="MF_00167">
    <property type="entry name" value="CsrA"/>
    <property type="match status" value="1"/>
</dbReference>
<dbReference type="GO" id="GO:0045948">
    <property type="term" value="P:positive regulation of translational initiation"/>
    <property type="evidence" value="ECO:0007669"/>
    <property type="project" value="UniProtKB-UniRule"/>
</dbReference>
<sequence length="83" mass="9447">MLILTRKAGESVVIGEEVYCTVLGSQGGEVRLAFDAPRSMSIHRDEIQQRIWREQEGQAYLEELSPKESVVDRLIKRFRKAAA</sequence>
<dbReference type="PANTHER" id="PTHR34984:SF1">
    <property type="entry name" value="CARBON STORAGE REGULATOR"/>
    <property type="match status" value="1"/>
</dbReference>
<evidence type="ECO:0000313" key="2">
    <source>
        <dbReference type="EMBL" id="KTD02113.1"/>
    </source>
</evidence>
<comment type="similarity">
    <text evidence="1">Belongs to the CsrA/RsmA family.</text>
</comment>
<comment type="caution">
    <text evidence="2">The sequence shown here is derived from an EMBL/GenBank/DDBJ whole genome shotgun (WGS) entry which is preliminary data.</text>
</comment>
<gene>
    <name evidence="2" type="primary">csrA_2</name>
    <name evidence="1" type="synonym">csrA</name>
    <name evidence="2" type="ORF">Lgee_0738</name>
</gene>
<dbReference type="GO" id="GO:0006109">
    <property type="term" value="P:regulation of carbohydrate metabolic process"/>
    <property type="evidence" value="ECO:0007669"/>
    <property type="project" value="UniProtKB-UniRule"/>
</dbReference>
<keyword evidence="1" id="KW-0694">RNA-binding</keyword>
<comment type="function">
    <text evidence="1">A key translational regulator that binds mRNA to regulate translation initiation and/or mRNA stability. Mediates global changes in gene expression, shifting from rapid growth to stress survival by linking envelope stress, the stringent response and the catabolite repression systems. Usually binds in the 5'-UTR; binding at or near the Shine-Dalgarno sequence prevents ribosome-binding, repressing translation, binding elsewhere in the 5'-UTR can activate translation and/or stabilize the mRNA. Its function is antagonized by small RNA(s).</text>
</comment>
<proteinExistence type="inferred from homology"/>
<name>A0A0W0U302_9GAMM</name>
<dbReference type="Proteomes" id="UP000054785">
    <property type="component" value="Unassembled WGS sequence"/>
</dbReference>
<comment type="subcellular location">
    <subcellularLocation>
        <location evidence="1">Cytoplasm</location>
    </subcellularLocation>
</comment>
<dbReference type="GO" id="GO:0006402">
    <property type="term" value="P:mRNA catabolic process"/>
    <property type="evidence" value="ECO:0007669"/>
    <property type="project" value="InterPro"/>
</dbReference>
<evidence type="ECO:0000313" key="3">
    <source>
        <dbReference type="Proteomes" id="UP000054785"/>
    </source>
</evidence>
<keyword evidence="1" id="KW-0810">Translation regulation</keyword>
<protein>
    <recommendedName>
        <fullName evidence="1">Translational regulator CsrA</fullName>
    </recommendedName>
    <alternativeName>
        <fullName evidence="1">Carbon storage regulator</fullName>
    </alternativeName>
</protein>
<keyword evidence="1" id="KW-0963">Cytoplasm</keyword>
<keyword evidence="1" id="KW-0678">Repressor</keyword>
<dbReference type="Gene3D" id="2.60.40.4380">
    <property type="entry name" value="Translational regulator CsrA"/>
    <property type="match status" value="1"/>
</dbReference>
<dbReference type="GO" id="GO:0005829">
    <property type="term" value="C:cytosol"/>
    <property type="evidence" value="ECO:0007669"/>
    <property type="project" value="TreeGrafter"/>
</dbReference>
<dbReference type="RefSeq" id="WP_028386344.1">
    <property type="nucleotide sequence ID" value="NZ_CAAAHN010000014.1"/>
</dbReference>
<dbReference type="AlphaFoldDB" id="A0A0W0U302"/>